<dbReference type="SUPFAM" id="SSF51445">
    <property type="entry name" value="(Trans)glycosidases"/>
    <property type="match status" value="1"/>
</dbReference>
<feature type="chain" id="PRO_5011673766" evidence="3">
    <location>
        <begin position="20"/>
        <end position="530"/>
    </location>
</feature>
<comment type="similarity">
    <text evidence="1">Belongs to the glycosyl hydrolase 20 family.</text>
</comment>
<proteinExistence type="inferred from homology"/>
<keyword evidence="6" id="KW-1185">Reference proteome</keyword>
<dbReference type="OrthoDB" id="9763537at2"/>
<dbReference type="Pfam" id="PF00728">
    <property type="entry name" value="Glyco_hydro_20"/>
    <property type="match status" value="1"/>
</dbReference>
<gene>
    <name evidence="5" type="ORF">SAMN05443550_103391</name>
</gene>
<name>A0A1H4BL63_9SPHI</name>
<dbReference type="GO" id="GO:0004563">
    <property type="term" value="F:beta-N-acetylhexosaminidase activity"/>
    <property type="evidence" value="ECO:0007669"/>
    <property type="project" value="UniProtKB-ARBA"/>
</dbReference>
<dbReference type="AlphaFoldDB" id="A0A1H4BL63"/>
<dbReference type="PANTHER" id="PTHR21040:SF8">
    <property type="entry name" value="BCDNA.GH04120"/>
    <property type="match status" value="1"/>
</dbReference>
<dbReference type="CDD" id="cd06565">
    <property type="entry name" value="GH20_GcnA-like"/>
    <property type="match status" value="1"/>
</dbReference>
<evidence type="ECO:0000256" key="3">
    <source>
        <dbReference type="SAM" id="SignalP"/>
    </source>
</evidence>
<dbReference type="Gene3D" id="3.20.20.80">
    <property type="entry name" value="Glycosidases"/>
    <property type="match status" value="1"/>
</dbReference>
<accession>A0A1H4BL63</accession>
<protein>
    <submittedName>
        <fullName evidence="5">Glycosyl hydrolase family 20, catalytic domain</fullName>
    </submittedName>
</protein>
<keyword evidence="2 5" id="KW-0378">Hydrolase</keyword>
<dbReference type="RefSeq" id="WP_090556000.1">
    <property type="nucleotide sequence ID" value="NZ_FNRA01000003.1"/>
</dbReference>
<dbReference type="InterPro" id="IPR038901">
    <property type="entry name" value="HEXDC-like"/>
</dbReference>
<dbReference type="STRING" id="425514.SAMN05443550_103391"/>
<evidence type="ECO:0000313" key="5">
    <source>
        <dbReference type="EMBL" id="SEA48903.1"/>
    </source>
</evidence>
<sequence length="530" mass="60614">MKKLFTTLVLVAIFTTAFAQSKPAAAKAKTTKASMSKAQAANGFIVKGFHLDLRIQVMTMDALRKFALKLKEAGMNTIIMEWEATYPFEKHPLIPNRYAYTKEEVVSFVKYCNGLGIDVIPLQQSFGHVEYILRNEKYKDLREDQKDYSQVCPLETAADEALFTDLFTELTTTHTSKYIHIGGDETYLLGHDEKCKLKAEKEGKSKLYTDYIKMLCNIVLKLGKTPVLWADIALKYPEAIKSLPKGTIFVDWNYGWDISHFGDHKKLMESGFEIWGSPSLRSNPDNYNLTDWEKHFNNIKDFLPAADQFGYKGIVMTSWSTSGIYNEVFESGSDVSEVYAIRHVYPLSGFNILVDAFTEAVKSKDPLNITDFITRYGASRFGFSKVQSQEFWKALKTTPYEVKQGEVKSPSPMTVKQLLDSNTVAVKSLYALNPVKNRKEFAHFRLMADIRNYYLRYQVIEKQVNQPEYGEAQKAEVLNGLKTLMALSKELDDRFKALNKGFLNPSEMEAENQIRNIKVYGLYDRLSRQK</sequence>
<evidence type="ECO:0000259" key="4">
    <source>
        <dbReference type="Pfam" id="PF00728"/>
    </source>
</evidence>
<evidence type="ECO:0000256" key="2">
    <source>
        <dbReference type="ARBA" id="ARBA00022801"/>
    </source>
</evidence>
<dbReference type="InterPro" id="IPR017853">
    <property type="entry name" value="GH"/>
</dbReference>
<evidence type="ECO:0000313" key="6">
    <source>
        <dbReference type="Proteomes" id="UP000198850"/>
    </source>
</evidence>
<dbReference type="GO" id="GO:0005975">
    <property type="term" value="P:carbohydrate metabolic process"/>
    <property type="evidence" value="ECO:0007669"/>
    <property type="project" value="InterPro"/>
</dbReference>
<dbReference type="InterPro" id="IPR015883">
    <property type="entry name" value="Glyco_hydro_20_cat"/>
</dbReference>
<evidence type="ECO:0000256" key="1">
    <source>
        <dbReference type="ARBA" id="ARBA00006285"/>
    </source>
</evidence>
<keyword evidence="3" id="KW-0732">Signal</keyword>
<reference evidence="5 6" key="1">
    <citation type="submission" date="2016-10" db="EMBL/GenBank/DDBJ databases">
        <authorList>
            <person name="de Groot N.N."/>
        </authorList>
    </citation>
    <scope>NUCLEOTIDE SEQUENCE [LARGE SCALE GENOMIC DNA]</scope>
    <source>
        <strain evidence="5 6">DSM 19033</strain>
    </source>
</reference>
<dbReference type="Proteomes" id="UP000198850">
    <property type="component" value="Unassembled WGS sequence"/>
</dbReference>
<feature type="signal peptide" evidence="3">
    <location>
        <begin position="1"/>
        <end position="19"/>
    </location>
</feature>
<organism evidence="5 6">
    <name type="scientific">Pedobacter hartonius</name>
    <dbReference type="NCBI Taxonomy" id="425514"/>
    <lineage>
        <taxon>Bacteria</taxon>
        <taxon>Pseudomonadati</taxon>
        <taxon>Bacteroidota</taxon>
        <taxon>Sphingobacteriia</taxon>
        <taxon>Sphingobacteriales</taxon>
        <taxon>Sphingobacteriaceae</taxon>
        <taxon>Pedobacter</taxon>
    </lineage>
</organism>
<dbReference type="PANTHER" id="PTHR21040">
    <property type="entry name" value="BCDNA.GH04120"/>
    <property type="match status" value="1"/>
</dbReference>
<dbReference type="EMBL" id="FNRA01000003">
    <property type="protein sequence ID" value="SEA48903.1"/>
    <property type="molecule type" value="Genomic_DNA"/>
</dbReference>
<feature type="domain" description="Glycoside hydrolase family 20 catalytic" evidence="4">
    <location>
        <begin position="98"/>
        <end position="296"/>
    </location>
</feature>